<reference evidence="4" key="1">
    <citation type="submission" date="2020-05" db="EMBL/GenBank/DDBJ databases">
        <authorList>
            <person name="Chiriac C."/>
            <person name="Salcher M."/>
            <person name="Ghai R."/>
            <person name="Kavagutti S V."/>
        </authorList>
    </citation>
    <scope>NUCLEOTIDE SEQUENCE</scope>
</reference>
<organism evidence="4">
    <name type="scientific">freshwater metagenome</name>
    <dbReference type="NCBI Taxonomy" id="449393"/>
    <lineage>
        <taxon>unclassified sequences</taxon>
        <taxon>metagenomes</taxon>
        <taxon>ecological metagenomes</taxon>
    </lineage>
</organism>
<gene>
    <name evidence="4" type="ORF">UFOPK3789_00234</name>
</gene>
<dbReference type="EMBL" id="CAFBNL010000007">
    <property type="protein sequence ID" value="CAB4943686.1"/>
    <property type="molecule type" value="Genomic_DNA"/>
</dbReference>
<evidence type="ECO:0000259" key="3">
    <source>
        <dbReference type="Pfam" id="PF13439"/>
    </source>
</evidence>
<dbReference type="SUPFAM" id="SSF53756">
    <property type="entry name" value="UDP-Glycosyltransferase/glycogen phosphorylase"/>
    <property type="match status" value="1"/>
</dbReference>
<feature type="domain" description="Glycosyltransferase subfamily 4-like N-terminal" evidence="3">
    <location>
        <begin position="25"/>
        <end position="178"/>
    </location>
</feature>
<evidence type="ECO:0000259" key="2">
    <source>
        <dbReference type="Pfam" id="PF00534"/>
    </source>
</evidence>
<dbReference type="GO" id="GO:0016757">
    <property type="term" value="F:glycosyltransferase activity"/>
    <property type="evidence" value="ECO:0007669"/>
    <property type="project" value="InterPro"/>
</dbReference>
<dbReference type="Gene3D" id="3.40.50.2000">
    <property type="entry name" value="Glycogen Phosphorylase B"/>
    <property type="match status" value="2"/>
</dbReference>
<feature type="region of interest" description="Disordered" evidence="1">
    <location>
        <begin position="181"/>
        <end position="204"/>
    </location>
</feature>
<sequence length="405" mass="44357">MSRPRLIHVTTADISLSLLLGPQLRAFSDAGYEVICVSAPGPFTEELESWGIEHRPLKHATRSMAPHKDAAAMAELYRLFRELRPEIVHTHNPKPGLYGRISARTARVPVVVNTVHGLYALPEDKFAKRSVVYSLERLASMCSDAELVQNPEDIATLLKIGVPSQKIRLLGNGVDLTRFKPLDEGDTDSIEGTADTQPETRSESLRDKLRGELGVGASTVLCGAVGRLVWEKGYREVFAAAEALKNQGIDAAFIVVGPTDPEKSDGVDAASIAAAEANGIRFLGMRSDVEDLYSAMDLYILASYREGFPRSAMEAAASGLPVIATDIRGCRQVVDPGLTGLLVPARDSQALTYAILEIINDPIKRSEMGKRAVGKAREEFDHQRVIDITLETYERLLGDRRVRRQ</sequence>
<dbReference type="CDD" id="cd03808">
    <property type="entry name" value="GT4_CapM-like"/>
    <property type="match status" value="1"/>
</dbReference>
<feature type="domain" description="Glycosyl transferase family 1" evidence="2">
    <location>
        <begin position="221"/>
        <end position="372"/>
    </location>
</feature>
<dbReference type="InterPro" id="IPR028098">
    <property type="entry name" value="Glyco_trans_4-like_N"/>
</dbReference>
<dbReference type="PANTHER" id="PTHR45947:SF3">
    <property type="entry name" value="SULFOQUINOVOSYL TRANSFERASE SQD2"/>
    <property type="match status" value="1"/>
</dbReference>
<dbReference type="Pfam" id="PF13439">
    <property type="entry name" value="Glyco_transf_4"/>
    <property type="match status" value="1"/>
</dbReference>
<dbReference type="PANTHER" id="PTHR45947">
    <property type="entry name" value="SULFOQUINOVOSYL TRANSFERASE SQD2"/>
    <property type="match status" value="1"/>
</dbReference>
<dbReference type="InterPro" id="IPR050194">
    <property type="entry name" value="Glycosyltransferase_grp1"/>
</dbReference>
<evidence type="ECO:0000313" key="4">
    <source>
        <dbReference type="EMBL" id="CAB4943686.1"/>
    </source>
</evidence>
<evidence type="ECO:0000256" key="1">
    <source>
        <dbReference type="SAM" id="MobiDB-lite"/>
    </source>
</evidence>
<protein>
    <submittedName>
        <fullName evidence="4">Unannotated protein</fullName>
    </submittedName>
</protein>
<name>A0A6J7JK25_9ZZZZ</name>
<dbReference type="InterPro" id="IPR001296">
    <property type="entry name" value="Glyco_trans_1"/>
</dbReference>
<dbReference type="AlphaFoldDB" id="A0A6J7JK25"/>
<accession>A0A6J7JK25</accession>
<proteinExistence type="predicted"/>
<dbReference type="Pfam" id="PF00534">
    <property type="entry name" value="Glycos_transf_1"/>
    <property type="match status" value="1"/>
</dbReference>